<dbReference type="EMBL" id="JANTQA010000010">
    <property type="protein sequence ID" value="KAJ3451387.1"/>
    <property type="molecule type" value="Genomic_DNA"/>
</dbReference>
<proteinExistence type="predicted"/>
<name>A0AAV8AEZ9_9EUKA</name>
<accession>A0AAV8AEZ9</accession>
<comment type="caution">
    <text evidence="2">The sequence shown here is derived from an EMBL/GenBank/DDBJ whole genome shotgun (WGS) entry which is preliminary data.</text>
</comment>
<feature type="compositionally biased region" description="Basic residues" evidence="1">
    <location>
        <begin position="29"/>
        <end position="40"/>
    </location>
</feature>
<feature type="region of interest" description="Disordered" evidence="1">
    <location>
        <begin position="1"/>
        <end position="94"/>
    </location>
</feature>
<protein>
    <submittedName>
        <fullName evidence="2">Uncharacterized protein</fullName>
    </submittedName>
</protein>
<gene>
    <name evidence="2" type="ORF">M0812_05057</name>
</gene>
<evidence type="ECO:0000313" key="3">
    <source>
        <dbReference type="Proteomes" id="UP001146793"/>
    </source>
</evidence>
<organism evidence="2 3">
    <name type="scientific">Anaeramoeba flamelloides</name>
    <dbReference type="NCBI Taxonomy" id="1746091"/>
    <lineage>
        <taxon>Eukaryota</taxon>
        <taxon>Metamonada</taxon>
        <taxon>Anaeramoebidae</taxon>
        <taxon>Anaeramoeba</taxon>
    </lineage>
</organism>
<evidence type="ECO:0000313" key="2">
    <source>
        <dbReference type="EMBL" id="KAJ3451387.1"/>
    </source>
</evidence>
<sequence length="210" mass="25308">MKMKMKIKIKIKIKKEKERKDKMKMEMKKKIKMIKKRKMIKKNENENQNEKEIGNENQREKSNEKPKENGNENQKEKEKGNGNKNQNEKEKKRKNKIITKGALIFHKTTPVEFYQNLYSYVFNKEKTKECIFFGEIEDIDHFLWKCNKCKESRDKWLSKQKENLQLNKIKKDQNPTLLLAKINNPEIYYNLVKFIKECLDIRGSVDNDGD</sequence>
<feature type="compositionally biased region" description="Basic and acidic residues" evidence="1">
    <location>
        <begin position="41"/>
        <end position="90"/>
    </location>
</feature>
<feature type="compositionally biased region" description="Basic residues" evidence="1">
    <location>
        <begin position="1"/>
        <end position="14"/>
    </location>
</feature>
<reference evidence="2" key="1">
    <citation type="submission" date="2022-08" db="EMBL/GenBank/DDBJ databases">
        <title>Novel sulphate-reducing endosymbionts in the free-living metamonad Anaeramoeba.</title>
        <authorList>
            <person name="Jerlstrom-Hultqvist J."/>
            <person name="Cepicka I."/>
            <person name="Gallot-Lavallee L."/>
            <person name="Salas-Leiva D."/>
            <person name="Curtis B.A."/>
            <person name="Zahonova K."/>
            <person name="Pipaliya S."/>
            <person name="Dacks J."/>
            <person name="Roger A.J."/>
        </authorList>
    </citation>
    <scope>NUCLEOTIDE SEQUENCE</scope>
    <source>
        <strain evidence="2">Busselton2</strain>
    </source>
</reference>
<feature type="compositionally biased region" description="Basic and acidic residues" evidence="1">
    <location>
        <begin position="15"/>
        <end position="28"/>
    </location>
</feature>
<evidence type="ECO:0000256" key="1">
    <source>
        <dbReference type="SAM" id="MobiDB-lite"/>
    </source>
</evidence>
<dbReference type="AlphaFoldDB" id="A0AAV8AEZ9"/>
<dbReference type="Proteomes" id="UP001146793">
    <property type="component" value="Unassembled WGS sequence"/>
</dbReference>